<dbReference type="OrthoDB" id="5491135at2"/>
<dbReference type="RefSeq" id="WP_147655704.1">
    <property type="nucleotide sequence ID" value="NZ_BMFM01000001.1"/>
</dbReference>
<dbReference type="InterPro" id="IPR000073">
    <property type="entry name" value="AB_hydrolase_1"/>
</dbReference>
<dbReference type="InterPro" id="IPR050266">
    <property type="entry name" value="AB_hydrolase_sf"/>
</dbReference>
<dbReference type="Pfam" id="PF12697">
    <property type="entry name" value="Abhydrolase_6"/>
    <property type="match status" value="1"/>
</dbReference>
<dbReference type="AlphaFoldDB" id="A0A5B9DLG8"/>
<accession>A0A5B9DLG8</accession>
<keyword evidence="2" id="KW-0378">Hydrolase</keyword>
<organism evidence="2 3">
    <name type="scientific">Paradevosia tibetensis</name>
    <dbReference type="NCBI Taxonomy" id="1447062"/>
    <lineage>
        <taxon>Bacteria</taxon>
        <taxon>Pseudomonadati</taxon>
        <taxon>Pseudomonadota</taxon>
        <taxon>Alphaproteobacteria</taxon>
        <taxon>Hyphomicrobiales</taxon>
        <taxon>Devosiaceae</taxon>
        <taxon>Paradevosia</taxon>
    </lineage>
</organism>
<gene>
    <name evidence="2" type="ORF">FNA67_08220</name>
</gene>
<feature type="domain" description="AB hydrolase-1" evidence="1">
    <location>
        <begin position="41"/>
        <end position="224"/>
    </location>
</feature>
<name>A0A5B9DLG8_9HYPH</name>
<dbReference type="PANTHER" id="PTHR43798">
    <property type="entry name" value="MONOACYLGLYCEROL LIPASE"/>
    <property type="match status" value="1"/>
</dbReference>
<proteinExistence type="predicted"/>
<evidence type="ECO:0000313" key="2">
    <source>
        <dbReference type="EMBL" id="QEE20161.1"/>
    </source>
</evidence>
<evidence type="ECO:0000259" key="1">
    <source>
        <dbReference type="Pfam" id="PF12697"/>
    </source>
</evidence>
<dbReference type="InterPro" id="IPR029058">
    <property type="entry name" value="AB_hydrolase_fold"/>
</dbReference>
<sequence>MPDPLVLLPGLQSDDRSWFYQLEHFGRSRQVIVPKGQQYCDTIAEMTDVVFEQLPERFHLAAWSMGGYIALAMMPRLLGRMASLILVGTSARPEDPASTPRRRDLLALAEREGIEVASLRSSAHSTLDIEAVAPEVRAGLLLTWTELGLDAYRKQQHAIIERPDTRANLGMVDCPTLIIVGEADQTTPPDCAREMHAAIPGSHLHVIERSGHCVPFERPELFNQILDDWLLAQDHAEGEMRRQQG</sequence>
<reference evidence="2 3" key="1">
    <citation type="journal article" date="2015" name="Int. J. Syst. Evol. Microbiol.">
        <title>Youhaiella tibetensis gen. nov., sp. nov., isolated from subsurface sediment.</title>
        <authorList>
            <person name="Wang Y.X."/>
            <person name="Huang F.Q."/>
            <person name="Nogi Y."/>
            <person name="Pang S.J."/>
            <person name="Wang P.K."/>
            <person name="Lv J."/>
        </authorList>
    </citation>
    <scope>NUCLEOTIDE SEQUENCE [LARGE SCALE GENOMIC DNA]</scope>
    <source>
        <strain evidence="3">fig4</strain>
    </source>
</reference>
<protein>
    <submittedName>
        <fullName evidence="2">Alpha/beta hydrolase</fullName>
    </submittedName>
</protein>
<dbReference type="EMBL" id="CP041690">
    <property type="protein sequence ID" value="QEE20161.1"/>
    <property type="molecule type" value="Genomic_DNA"/>
</dbReference>
<keyword evidence="3" id="KW-1185">Reference proteome</keyword>
<dbReference type="SUPFAM" id="SSF53474">
    <property type="entry name" value="alpha/beta-Hydrolases"/>
    <property type="match status" value="1"/>
</dbReference>
<dbReference type="GO" id="GO:0016787">
    <property type="term" value="F:hydrolase activity"/>
    <property type="evidence" value="ECO:0007669"/>
    <property type="project" value="UniProtKB-KW"/>
</dbReference>
<dbReference type="Proteomes" id="UP000321062">
    <property type="component" value="Chromosome"/>
</dbReference>
<dbReference type="Gene3D" id="3.40.50.1820">
    <property type="entry name" value="alpha/beta hydrolase"/>
    <property type="match status" value="1"/>
</dbReference>
<evidence type="ECO:0000313" key="3">
    <source>
        <dbReference type="Proteomes" id="UP000321062"/>
    </source>
</evidence>
<dbReference type="KEGG" id="yti:FNA67_08220"/>